<evidence type="ECO:0000313" key="5">
    <source>
        <dbReference type="Proteomes" id="UP000078343"/>
    </source>
</evidence>
<reference evidence="4 5" key="1">
    <citation type="submission" date="2016-04" db="EMBL/GenBank/DDBJ databases">
        <title>Draft genome of Fonsecaea erecta CBS 125763.</title>
        <authorList>
            <person name="Weiss V.A."/>
            <person name="Vicente V.A."/>
            <person name="Raittz R.T."/>
            <person name="Moreno L.F."/>
            <person name="De Souza E.M."/>
            <person name="Pedrosa F.O."/>
            <person name="Steffens M.B."/>
            <person name="Faoro H."/>
            <person name="Tadra-Sfeir M.Z."/>
            <person name="Najafzadeh M.J."/>
            <person name="Felipe M.S."/>
            <person name="Teixeira M."/>
            <person name="Sun J."/>
            <person name="Xi L."/>
            <person name="Gomes R."/>
            <person name="De Azevedo C.M."/>
            <person name="Salgado C.G."/>
            <person name="Da Silva M.B."/>
            <person name="Nascimento M.F."/>
            <person name="Queiroz-Telles F."/>
            <person name="Attili D.S."/>
            <person name="Gorbushina A."/>
        </authorList>
    </citation>
    <scope>NUCLEOTIDE SEQUENCE [LARGE SCALE GENOMIC DNA]</scope>
    <source>
        <strain evidence="4 5">CBS 125763</strain>
    </source>
</reference>
<dbReference type="AlphaFoldDB" id="A0A178ZZ79"/>
<dbReference type="GeneID" id="30004665"/>
<accession>A0A178ZZ79</accession>
<proteinExistence type="inferred from homology"/>
<dbReference type="OrthoDB" id="2735536at2759"/>
<gene>
    <name evidence="4" type="ORF">AYL99_00495</name>
</gene>
<dbReference type="Gene3D" id="3.40.50.720">
    <property type="entry name" value="NAD(P)-binding Rossmann-like Domain"/>
    <property type="match status" value="1"/>
</dbReference>
<dbReference type="Pfam" id="PF01370">
    <property type="entry name" value="Epimerase"/>
    <property type="match status" value="1"/>
</dbReference>
<sequence>MHTSTTLLTGGSGFVGATVLDELLAQNHNVVLAVRSPSSAELLLANNPSWPVSRITVHPVPDFTVRGAFDSVFQTHPDIEFVVHVAAPMVDIPDGTSFEESFEKPNVLGNLGLLQSAKTYGKNVKAVSVTGSLNAITLGSQEDIKSRVFGNGEWLPLGREDAVKAENNYISYCVGKKLAEQALWKFMEEEKPSFTVSNFMPPLIFGPMLQRVAGVEKINFSNGLIYAIMNSKKSESGKVPATAFPGCIDVRDLAKVQILALRNPGAANRRFVVGRPMIFNQIADTLRKQSMLDISDRIGEDNDEASNLALPRLDTKDADEVFQFEWTALEVTARDTAAALLKIEALETWTA</sequence>
<dbReference type="InterPro" id="IPR001509">
    <property type="entry name" value="Epimerase_deHydtase"/>
</dbReference>
<dbReference type="PANTHER" id="PTHR10366">
    <property type="entry name" value="NAD DEPENDENT EPIMERASE/DEHYDRATASE"/>
    <property type="match status" value="1"/>
</dbReference>
<protein>
    <recommendedName>
        <fullName evidence="3">NAD-dependent epimerase/dehydratase domain-containing protein</fullName>
    </recommendedName>
</protein>
<feature type="domain" description="NAD-dependent epimerase/dehydratase" evidence="3">
    <location>
        <begin position="7"/>
        <end position="274"/>
    </location>
</feature>
<keyword evidence="1" id="KW-0560">Oxidoreductase</keyword>
<keyword evidence="5" id="KW-1185">Reference proteome</keyword>
<dbReference type="InterPro" id="IPR036291">
    <property type="entry name" value="NAD(P)-bd_dom_sf"/>
</dbReference>
<dbReference type="InterPro" id="IPR050425">
    <property type="entry name" value="NAD(P)_dehydrat-like"/>
</dbReference>
<dbReference type="GO" id="GO:0016616">
    <property type="term" value="F:oxidoreductase activity, acting on the CH-OH group of donors, NAD or NADP as acceptor"/>
    <property type="evidence" value="ECO:0007669"/>
    <property type="project" value="TreeGrafter"/>
</dbReference>
<evidence type="ECO:0000256" key="2">
    <source>
        <dbReference type="ARBA" id="ARBA00023445"/>
    </source>
</evidence>
<evidence type="ECO:0000259" key="3">
    <source>
        <dbReference type="Pfam" id="PF01370"/>
    </source>
</evidence>
<name>A0A178ZZ79_9EURO</name>
<evidence type="ECO:0000313" key="4">
    <source>
        <dbReference type="EMBL" id="OAP64523.1"/>
    </source>
</evidence>
<comment type="caution">
    <text evidence="4">The sequence shown here is derived from an EMBL/GenBank/DDBJ whole genome shotgun (WGS) entry which is preliminary data.</text>
</comment>
<organism evidence="4 5">
    <name type="scientific">Fonsecaea erecta</name>
    <dbReference type="NCBI Taxonomy" id="1367422"/>
    <lineage>
        <taxon>Eukaryota</taxon>
        <taxon>Fungi</taxon>
        <taxon>Dikarya</taxon>
        <taxon>Ascomycota</taxon>
        <taxon>Pezizomycotina</taxon>
        <taxon>Eurotiomycetes</taxon>
        <taxon>Chaetothyriomycetidae</taxon>
        <taxon>Chaetothyriales</taxon>
        <taxon>Herpotrichiellaceae</taxon>
        <taxon>Fonsecaea</taxon>
    </lineage>
</organism>
<comment type="similarity">
    <text evidence="2">Belongs to the NAD(P)-dependent epimerase/dehydratase family. Dihydroflavonol-4-reductase subfamily.</text>
</comment>
<evidence type="ECO:0000256" key="1">
    <source>
        <dbReference type="ARBA" id="ARBA00023002"/>
    </source>
</evidence>
<dbReference type="Proteomes" id="UP000078343">
    <property type="component" value="Unassembled WGS sequence"/>
</dbReference>
<dbReference type="SUPFAM" id="SSF51735">
    <property type="entry name" value="NAD(P)-binding Rossmann-fold domains"/>
    <property type="match status" value="1"/>
</dbReference>
<dbReference type="EMBL" id="LVYI01000001">
    <property type="protein sequence ID" value="OAP64523.1"/>
    <property type="molecule type" value="Genomic_DNA"/>
</dbReference>
<dbReference type="STRING" id="1367422.A0A178ZZ79"/>
<dbReference type="RefSeq" id="XP_018697890.1">
    <property type="nucleotide sequence ID" value="XM_018832011.1"/>
</dbReference>
<dbReference type="PANTHER" id="PTHR10366:SF814">
    <property type="entry name" value="NAD-DEPENDENT EPIMERASE_DEHYDRATASE DOMAIN-CONTAINING PROTEIN"/>
    <property type="match status" value="1"/>
</dbReference>